<feature type="region of interest" description="Disordered" evidence="1">
    <location>
        <begin position="1"/>
        <end position="37"/>
    </location>
</feature>
<reference evidence="2 3" key="1">
    <citation type="journal article" date="2011" name="PLoS Genet.">
        <title>Azospirillum genomes reveal transition of bacteria from aquatic to terrestrial environments.</title>
        <authorList>
            <person name="Wisniewski-Dye F."/>
            <person name="Borziak K."/>
            <person name="Khalsa-Moyers G."/>
            <person name="Alexandre G."/>
            <person name="Sukharnikov L.O."/>
            <person name="Wuichet K."/>
            <person name="Hurst G.B."/>
            <person name="McDonald W.H."/>
            <person name="Robertson J.S."/>
            <person name="Barbe V."/>
            <person name="Calteau A."/>
            <person name="Rouy Z."/>
            <person name="Mangenot S."/>
            <person name="Prigent-Combaret C."/>
            <person name="Normand P."/>
            <person name="Boyer M."/>
            <person name="Siguier P."/>
            <person name="Dessaux Y."/>
            <person name="Elmerich C."/>
            <person name="Condemine G."/>
            <person name="Krishnen G."/>
            <person name="Kennedy I."/>
            <person name="Paterson A.H."/>
            <person name="Gonzalez V."/>
            <person name="Mavingui P."/>
            <person name="Zhulin I.B."/>
        </authorList>
    </citation>
    <scope>NUCLEOTIDE SEQUENCE [LARGE SCALE GENOMIC DNA]</scope>
    <source>
        <strain evidence="2 3">Sp245</strain>
    </source>
</reference>
<protein>
    <submittedName>
        <fullName evidence="2">LigA</fullName>
    </submittedName>
</protein>
<sequence length="454" mass="49066">MGLRRRVRHRPDRDGAGRHRGDALVQPAARAGRRPADRQFGHRAARLHAAAVDADRADGLARRAGAAVRAAVGGGAGRARPDARPSVRPRAGRLWRGGCGDRPAAARRIGGGRRPGRPARRVEDTGFLGAVRHLLRLRGEHQRFDPDPPDPTLRRFRRAGGAGRRPAGADGRLRLRRHRRLGLAVRPLRQPLAPVLVLRPARAVAAVPALFRLHPLRPVAVRGVLRAGLDRHRAADRPADGGTLRAGARQPRLRLGLRRAPDRCGLRRLRGRLRPQHAGQLPAGLLHRRAALPGGRAAGPDAGPRPGRQAGAGHLRAPIQDSRVGAVAPSPLGRGWPEGPVRGLRVAARSAKAQPPHPNPLPAFGGPKVRLSRQRKLRLRVSGGERGQLKPHRLRAGLCLDRRNPARSVYVRAAPTASMDRPWTNCTRCASSSASSRSTASPRPPTRWACRAPR</sequence>
<dbReference type="AlphaFoldDB" id="A0A9P1NR89"/>
<feature type="region of interest" description="Disordered" evidence="1">
    <location>
        <begin position="73"/>
        <end position="121"/>
    </location>
</feature>
<proteinExistence type="predicted"/>
<feature type="compositionally biased region" description="Basic residues" evidence="1">
    <location>
        <begin position="110"/>
        <end position="119"/>
    </location>
</feature>
<dbReference type="Proteomes" id="UP000007319">
    <property type="component" value="Plasmid AZOBR_p3"/>
</dbReference>
<name>A0A9P1NR89_9PROT</name>
<gene>
    <name evidence="2" type="ORF">AZOBR_p330147</name>
</gene>
<evidence type="ECO:0000313" key="3">
    <source>
        <dbReference type="Proteomes" id="UP000007319"/>
    </source>
</evidence>
<dbReference type="EMBL" id="HE577330">
    <property type="protein sequence ID" value="CCD02746.1"/>
    <property type="molecule type" value="Genomic_DNA"/>
</dbReference>
<keyword evidence="3" id="KW-1185">Reference proteome</keyword>
<organism evidence="2 3">
    <name type="scientific">Azospirillum baldaniorum</name>
    <dbReference type="NCBI Taxonomy" id="1064539"/>
    <lineage>
        <taxon>Bacteria</taxon>
        <taxon>Pseudomonadati</taxon>
        <taxon>Pseudomonadota</taxon>
        <taxon>Alphaproteobacteria</taxon>
        <taxon>Rhodospirillales</taxon>
        <taxon>Azospirillaceae</taxon>
        <taxon>Azospirillum</taxon>
    </lineage>
</organism>
<evidence type="ECO:0000256" key="1">
    <source>
        <dbReference type="SAM" id="MobiDB-lite"/>
    </source>
</evidence>
<feature type="region of interest" description="Disordered" evidence="1">
    <location>
        <begin position="293"/>
        <end position="313"/>
    </location>
</feature>
<evidence type="ECO:0000313" key="2">
    <source>
        <dbReference type="EMBL" id="CCD02746.1"/>
    </source>
</evidence>
<feature type="region of interest" description="Disordered" evidence="1">
    <location>
        <begin position="421"/>
        <end position="454"/>
    </location>
</feature>
<keyword evidence="2" id="KW-0614">Plasmid</keyword>
<dbReference type="KEGG" id="abs:AZOBR_p330147"/>
<accession>A0A9P1NR89</accession>
<geneLocation type="plasmid" evidence="2 3">
    <name>AZOBR_p3</name>
</geneLocation>
<feature type="compositionally biased region" description="Basic and acidic residues" evidence="1">
    <location>
        <begin position="11"/>
        <end position="22"/>
    </location>
</feature>
<feature type="compositionally biased region" description="Basic residues" evidence="1">
    <location>
        <begin position="1"/>
        <end position="10"/>
    </location>
</feature>
<feature type="compositionally biased region" description="Low complexity" evidence="1">
    <location>
        <begin position="426"/>
        <end position="441"/>
    </location>
</feature>